<evidence type="ECO:0000313" key="3">
    <source>
        <dbReference type="EMBL" id="KAL1270547.1"/>
    </source>
</evidence>
<accession>A0ABR3N0Z0</accession>
<feature type="compositionally biased region" description="Polar residues" evidence="1">
    <location>
        <begin position="68"/>
        <end position="87"/>
    </location>
</feature>
<name>A0ABR3N0Z0_9TELE</name>
<dbReference type="InterPro" id="IPR040676">
    <property type="entry name" value="DUF5641"/>
</dbReference>
<organism evidence="3 4">
    <name type="scientific">Cirrhinus molitorella</name>
    <name type="common">mud carp</name>
    <dbReference type="NCBI Taxonomy" id="172907"/>
    <lineage>
        <taxon>Eukaryota</taxon>
        <taxon>Metazoa</taxon>
        <taxon>Chordata</taxon>
        <taxon>Craniata</taxon>
        <taxon>Vertebrata</taxon>
        <taxon>Euteleostomi</taxon>
        <taxon>Actinopterygii</taxon>
        <taxon>Neopterygii</taxon>
        <taxon>Teleostei</taxon>
        <taxon>Ostariophysi</taxon>
        <taxon>Cypriniformes</taxon>
        <taxon>Cyprinidae</taxon>
        <taxon>Labeoninae</taxon>
        <taxon>Labeonini</taxon>
        <taxon>Cirrhinus</taxon>
    </lineage>
</organism>
<dbReference type="InterPro" id="IPR012337">
    <property type="entry name" value="RNaseH-like_sf"/>
</dbReference>
<feature type="domain" description="Integrase catalytic" evidence="2">
    <location>
        <begin position="371"/>
        <end position="556"/>
    </location>
</feature>
<evidence type="ECO:0000256" key="1">
    <source>
        <dbReference type="SAM" id="MobiDB-lite"/>
    </source>
</evidence>
<comment type="caution">
    <text evidence="3">The sequence shown here is derived from an EMBL/GenBank/DDBJ whole genome shotgun (WGS) entry which is preliminary data.</text>
</comment>
<dbReference type="Gene3D" id="3.30.420.10">
    <property type="entry name" value="Ribonuclease H-like superfamily/Ribonuclease H"/>
    <property type="match status" value="1"/>
</dbReference>
<proteinExistence type="predicted"/>
<dbReference type="PROSITE" id="PS50994">
    <property type="entry name" value="INTEGRASE"/>
    <property type="match status" value="1"/>
</dbReference>
<sequence length="677" mass="77338">MVDERQRGTVSESVRPKRQTRHPAYFDDFEVDYGGYQQRTEHPQPLSTARYEHRREQEFSDSREGAQQGAQRTPPRDSNLSSQSTSYPCLPDSRAQSFAASQYRTVNIPEAATPFYERTANVMPAPHSALKVQISASAPPTLYGRSASLDQHASPSFVVSPDPYSPPARTPHYSFSGMSHGANDLSYPPQQQRAPLSEPQSATSMMVLIDKMMGQLQLMRDEVASKHGTPSRSPLCPQQPYKEPPNVHYECPDPPWYSHSSQYVADRDYGPADRFRSSYEPAPRSKTGMYRYPVPLPGQRPKPSWLIIQDYDHQLKHPGPERVLAEIRRKFWILRGREAIRSHQFRCTDCRRWRAKPEIPQMSDLPVARLQLFKPAFYSTGMDCFGPFSIKIGRRVEKRWGIIWKCLTTRCVHLDILSSIDTDSFLMAFRRFVARRGTPFELWSDQGTNFKGGERELHEAFRSMTPELQQQLARQKVHFHFNPPGAPHFGGAWEREIRSVKSALYASVGAQSVTEVLRTVLTEVEGILNSKPLGYLSSDVSDVDPVTPNHLLMGRLDGSLPQVVYHQSEMISRKRWRHSQILTDLFWSAFIKYYLPNQQTRSKWQRNERDIAVGDVVMLIDPQLPRAMWLIGKVTKVMPSADGHIRTAEVLLKGRTYTRPVSRMIVLPAIPDNMDTS</sequence>
<dbReference type="Pfam" id="PF18701">
    <property type="entry name" value="DUF5641"/>
    <property type="match status" value="1"/>
</dbReference>
<dbReference type="InterPro" id="IPR001584">
    <property type="entry name" value="Integrase_cat-core"/>
</dbReference>
<dbReference type="InterPro" id="IPR036397">
    <property type="entry name" value="RNaseH_sf"/>
</dbReference>
<gene>
    <name evidence="3" type="ORF">QQF64_029563</name>
</gene>
<dbReference type="PANTHER" id="PTHR47331">
    <property type="entry name" value="PHD-TYPE DOMAIN-CONTAINING PROTEIN"/>
    <property type="match status" value="1"/>
</dbReference>
<dbReference type="Proteomes" id="UP001558613">
    <property type="component" value="Unassembled WGS sequence"/>
</dbReference>
<feature type="region of interest" description="Disordered" evidence="1">
    <location>
        <begin position="1"/>
        <end position="89"/>
    </location>
</feature>
<reference evidence="3 4" key="1">
    <citation type="submission" date="2023-09" db="EMBL/GenBank/DDBJ databases">
        <authorList>
            <person name="Wang M."/>
        </authorList>
    </citation>
    <scope>NUCLEOTIDE SEQUENCE [LARGE SCALE GENOMIC DNA]</scope>
    <source>
        <strain evidence="3">GT-2023</strain>
        <tissue evidence="3">Liver</tissue>
    </source>
</reference>
<dbReference type="SUPFAM" id="SSF53098">
    <property type="entry name" value="Ribonuclease H-like"/>
    <property type="match status" value="1"/>
</dbReference>
<keyword evidence="4" id="KW-1185">Reference proteome</keyword>
<dbReference type="EMBL" id="JAYMGO010000007">
    <property type="protein sequence ID" value="KAL1270547.1"/>
    <property type="molecule type" value="Genomic_DNA"/>
</dbReference>
<evidence type="ECO:0000313" key="4">
    <source>
        <dbReference type="Proteomes" id="UP001558613"/>
    </source>
</evidence>
<evidence type="ECO:0000259" key="2">
    <source>
        <dbReference type="PROSITE" id="PS50994"/>
    </source>
</evidence>
<feature type="compositionally biased region" description="Basic and acidic residues" evidence="1">
    <location>
        <begin position="50"/>
        <end position="64"/>
    </location>
</feature>
<protein>
    <recommendedName>
        <fullName evidence="2">Integrase catalytic domain-containing protein</fullName>
    </recommendedName>
</protein>
<dbReference type="PANTHER" id="PTHR47331:SF1">
    <property type="entry name" value="GAG-LIKE PROTEIN"/>
    <property type="match status" value="1"/>
</dbReference>
<feature type="compositionally biased region" description="Polar residues" evidence="1">
    <location>
        <begin position="188"/>
        <end position="200"/>
    </location>
</feature>
<feature type="region of interest" description="Disordered" evidence="1">
    <location>
        <begin position="157"/>
        <end position="200"/>
    </location>
</feature>